<evidence type="ECO:0000313" key="2">
    <source>
        <dbReference type="EMBL" id="GHI64662.1"/>
    </source>
</evidence>
<reference evidence="3" key="1">
    <citation type="submission" date="2023-07" db="EMBL/GenBank/DDBJ databases">
        <title>Whole genome shotgun sequence of Streptomyces cacaoi subsp. asoensis NBRC 13813.</title>
        <authorList>
            <person name="Komaki H."/>
            <person name="Tamura T."/>
        </authorList>
    </citation>
    <scope>NUCLEOTIDE SEQUENCE [LARGE SCALE GENOMIC DNA]</scope>
    <source>
        <strain evidence="3">NBRC 13813</strain>
    </source>
</reference>
<evidence type="ECO:0000256" key="1">
    <source>
        <dbReference type="SAM" id="MobiDB-lite"/>
    </source>
</evidence>
<sequence>MAVRGFGAARGPWGARVVGGPDAGADRHRRAGPGTPAAAPSPSAVTGEGPGRRVGRERSGRRPGAGREADATGCGPGVTGRTALPDPRTRWVTAGAGRSKGVPPRIGT</sequence>
<dbReference type="Proteomes" id="UP000649259">
    <property type="component" value="Unassembled WGS sequence"/>
</dbReference>
<evidence type="ECO:0000313" key="3">
    <source>
        <dbReference type="Proteomes" id="UP000649259"/>
    </source>
</evidence>
<dbReference type="EMBL" id="BNEB01000005">
    <property type="protein sequence ID" value="GHI64662.1"/>
    <property type="molecule type" value="Genomic_DNA"/>
</dbReference>
<comment type="caution">
    <text evidence="2">The sequence shown here is derived from an EMBL/GenBank/DDBJ whole genome shotgun (WGS) entry which is preliminary data.</text>
</comment>
<accession>A0ABQ3S959</accession>
<protein>
    <submittedName>
        <fullName evidence="2">Uncharacterized protein</fullName>
    </submittedName>
</protein>
<feature type="region of interest" description="Disordered" evidence="1">
    <location>
        <begin position="1"/>
        <end position="108"/>
    </location>
</feature>
<keyword evidence="3" id="KW-1185">Reference proteome</keyword>
<feature type="compositionally biased region" description="Low complexity" evidence="1">
    <location>
        <begin position="32"/>
        <end position="44"/>
    </location>
</feature>
<name>A0ABQ3S959_9ACTN</name>
<gene>
    <name evidence="2" type="ORF">Saso_63120</name>
</gene>
<proteinExistence type="predicted"/>
<feature type="compositionally biased region" description="Basic and acidic residues" evidence="1">
    <location>
        <begin position="50"/>
        <end position="70"/>
    </location>
</feature>
<organism evidence="2 3">
    <name type="scientific">Streptomyces asoensis</name>
    <dbReference type="NCBI Taxonomy" id="249586"/>
    <lineage>
        <taxon>Bacteria</taxon>
        <taxon>Bacillati</taxon>
        <taxon>Actinomycetota</taxon>
        <taxon>Actinomycetes</taxon>
        <taxon>Kitasatosporales</taxon>
        <taxon>Streptomycetaceae</taxon>
        <taxon>Streptomyces</taxon>
    </lineage>
</organism>